<organism evidence="2 3">
    <name type="scientific">Sesamum alatum</name>
    <dbReference type="NCBI Taxonomy" id="300844"/>
    <lineage>
        <taxon>Eukaryota</taxon>
        <taxon>Viridiplantae</taxon>
        <taxon>Streptophyta</taxon>
        <taxon>Embryophyta</taxon>
        <taxon>Tracheophyta</taxon>
        <taxon>Spermatophyta</taxon>
        <taxon>Magnoliopsida</taxon>
        <taxon>eudicotyledons</taxon>
        <taxon>Gunneridae</taxon>
        <taxon>Pentapetalae</taxon>
        <taxon>asterids</taxon>
        <taxon>lamiids</taxon>
        <taxon>Lamiales</taxon>
        <taxon>Pedaliaceae</taxon>
        <taxon>Sesamum</taxon>
    </lineage>
</organism>
<dbReference type="Proteomes" id="UP001293254">
    <property type="component" value="Unassembled WGS sequence"/>
</dbReference>
<evidence type="ECO:0000256" key="1">
    <source>
        <dbReference type="SAM" id="MobiDB-lite"/>
    </source>
</evidence>
<reference evidence="2" key="1">
    <citation type="submission" date="2020-06" db="EMBL/GenBank/DDBJ databases">
        <authorList>
            <person name="Li T."/>
            <person name="Hu X."/>
            <person name="Zhang T."/>
            <person name="Song X."/>
            <person name="Zhang H."/>
            <person name="Dai N."/>
            <person name="Sheng W."/>
            <person name="Hou X."/>
            <person name="Wei L."/>
        </authorList>
    </citation>
    <scope>NUCLEOTIDE SEQUENCE</scope>
    <source>
        <strain evidence="2">3651</strain>
        <tissue evidence="2">Leaf</tissue>
    </source>
</reference>
<evidence type="ECO:0000313" key="2">
    <source>
        <dbReference type="EMBL" id="KAK4438328.1"/>
    </source>
</evidence>
<evidence type="ECO:0000313" key="3">
    <source>
        <dbReference type="Proteomes" id="UP001293254"/>
    </source>
</evidence>
<feature type="region of interest" description="Disordered" evidence="1">
    <location>
        <begin position="44"/>
        <end position="102"/>
    </location>
</feature>
<dbReference type="AlphaFoldDB" id="A0AAE1YYX9"/>
<name>A0AAE1YYX9_9LAMI</name>
<reference evidence="2" key="2">
    <citation type="journal article" date="2024" name="Plant">
        <title>Genomic evolution and insights into agronomic trait innovations of Sesamum species.</title>
        <authorList>
            <person name="Miao H."/>
            <person name="Wang L."/>
            <person name="Qu L."/>
            <person name="Liu H."/>
            <person name="Sun Y."/>
            <person name="Le M."/>
            <person name="Wang Q."/>
            <person name="Wei S."/>
            <person name="Zheng Y."/>
            <person name="Lin W."/>
            <person name="Duan Y."/>
            <person name="Cao H."/>
            <person name="Xiong S."/>
            <person name="Wang X."/>
            <person name="Wei L."/>
            <person name="Li C."/>
            <person name="Ma Q."/>
            <person name="Ju M."/>
            <person name="Zhao R."/>
            <person name="Li G."/>
            <person name="Mu C."/>
            <person name="Tian Q."/>
            <person name="Mei H."/>
            <person name="Zhang T."/>
            <person name="Gao T."/>
            <person name="Zhang H."/>
        </authorList>
    </citation>
    <scope>NUCLEOTIDE SEQUENCE</scope>
    <source>
        <strain evidence="2">3651</strain>
    </source>
</reference>
<comment type="caution">
    <text evidence="2">The sequence shown here is derived from an EMBL/GenBank/DDBJ whole genome shotgun (WGS) entry which is preliminary data.</text>
</comment>
<protein>
    <submittedName>
        <fullName evidence="2">Uncharacterized protein</fullName>
    </submittedName>
</protein>
<accession>A0AAE1YYX9</accession>
<sequence>MHRLKITSFPNNMARQQILFCSHSHKPISKRPQAIQLLLQPTTAIPDPVPQPQVHPQTYTIRARRTPAPTGRQEINRQFQRPEEPVQEASTRQTVRDRGDCA</sequence>
<dbReference type="EMBL" id="JACGWO010000001">
    <property type="protein sequence ID" value="KAK4438328.1"/>
    <property type="molecule type" value="Genomic_DNA"/>
</dbReference>
<proteinExistence type="predicted"/>
<keyword evidence="3" id="KW-1185">Reference proteome</keyword>
<gene>
    <name evidence="2" type="ORF">Salat_0167100</name>
</gene>